<dbReference type="Gene3D" id="1.10.150.130">
    <property type="match status" value="1"/>
</dbReference>
<dbReference type="InterPro" id="IPR011010">
    <property type="entry name" value="DNA_brk_join_enz"/>
</dbReference>
<evidence type="ECO:0000313" key="6">
    <source>
        <dbReference type="EMBL" id="MCR8828246.1"/>
    </source>
</evidence>
<evidence type="ECO:0000313" key="7">
    <source>
        <dbReference type="Proteomes" id="UP001165396"/>
    </source>
</evidence>
<dbReference type="InterPro" id="IPR025166">
    <property type="entry name" value="Integrase_DNA_bind_dom"/>
</dbReference>
<dbReference type="InterPro" id="IPR038488">
    <property type="entry name" value="Integrase_DNA-bd_sf"/>
</dbReference>
<dbReference type="Gene3D" id="1.10.443.10">
    <property type="entry name" value="Intergrase catalytic core"/>
    <property type="match status" value="1"/>
</dbReference>
<dbReference type="PANTHER" id="PTHR30629">
    <property type="entry name" value="PROPHAGE INTEGRASE"/>
    <property type="match status" value="1"/>
</dbReference>
<proteinExistence type="inferred from homology"/>
<dbReference type="PROSITE" id="PS51898">
    <property type="entry name" value="TYR_RECOMBINASE"/>
    <property type="match status" value="1"/>
</dbReference>
<dbReference type="InterPro" id="IPR050808">
    <property type="entry name" value="Phage_Integrase"/>
</dbReference>
<comment type="caution">
    <text evidence="6">The sequence shown here is derived from an EMBL/GenBank/DDBJ whole genome shotgun (WGS) entry which is preliminary data.</text>
</comment>
<dbReference type="EMBL" id="JANKJG010000020">
    <property type="protein sequence ID" value="MCR8828246.1"/>
    <property type="molecule type" value="Genomic_DNA"/>
</dbReference>
<protein>
    <submittedName>
        <fullName evidence="6">Integrase arm-type DNA-binding domain-containing protein</fullName>
    </submittedName>
</protein>
<evidence type="ECO:0000256" key="4">
    <source>
        <dbReference type="ARBA" id="ARBA00023172"/>
    </source>
</evidence>
<dbReference type="Pfam" id="PF22022">
    <property type="entry name" value="Phage_int_M"/>
    <property type="match status" value="1"/>
</dbReference>
<keyword evidence="2" id="KW-0229">DNA integration</keyword>
<keyword evidence="3 6" id="KW-0238">DNA-binding</keyword>
<dbReference type="GO" id="GO:0003677">
    <property type="term" value="F:DNA binding"/>
    <property type="evidence" value="ECO:0007669"/>
    <property type="project" value="UniProtKB-KW"/>
</dbReference>
<accession>A0ABT1Z551</accession>
<evidence type="ECO:0000256" key="3">
    <source>
        <dbReference type="ARBA" id="ARBA00023125"/>
    </source>
</evidence>
<evidence type="ECO:0000256" key="2">
    <source>
        <dbReference type="ARBA" id="ARBA00022908"/>
    </source>
</evidence>
<evidence type="ECO:0000256" key="1">
    <source>
        <dbReference type="ARBA" id="ARBA00008857"/>
    </source>
</evidence>
<feature type="domain" description="Tyr recombinase" evidence="5">
    <location>
        <begin position="231"/>
        <end position="404"/>
    </location>
</feature>
<dbReference type="PANTHER" id="PTHR30629:SF2">
    <property type="entry name" value="PROPHAGE INTEGRASE INTS-RELATED"/>
    <property type="match status" value="1"/>
</dbReference>
<sequence>MYDVVSGSFIPCHTMLDVGVDWEGDQILPALHKLSSAKVKSASAGKYSDGGGLWLVKREDGGAQWVLRVTIHGRRREMGIGNLQSVSLKEARQAAETWRAVVREGKDPIKERDQQRRLAARESHTLASVALEAFEARKSQLKGEGKAGRWFSPLELHVLPKIGKIPVEELDQQDIKIALAPIWHEKADTARKAMNRLGITLKHAAAMGLDVDIQATEKAKALLGKSRHKAQNIPYMPWPEVPAFYASLNEQTVTHLALRLLILTSVRSGPVRFCRLDQIQDNVWTVPAENMKGQEGAVNDFRVPLSDEAMIVIEQAKPFERDGYLFPSVRKGVISDATMSRLMERRSLAARPHGFRSSFKTWCEEATNEREAVVETALAHVVGNKVERSYRRTDLLERRRELVSRWADHVTGRDASKVVKIA</sequence>
<dbReference type="InterPro" id="IPR002104">
    <property type="entry name" value="Integrase_catalytic"/>
</dbReference>
<dbReference type="Proteomes" id="UP001165396">
    <property type="component" value="Unassembled WGS sequence"/>
</dbReference>
<gene>
    <name evidence="6" type="ORF">NTA49_17035</name>
</gene>
<keyword evidence="7" id="KW-1185">Reference proteome</keyword>
<name>A0ABT1Z551_9RHOB</name>
<dbReference type="SUPFAM" id="SSF56349">
    <property type="entry name" value="DNA breaking-rejoining enzymes"/>
    <property type="match status" value="1"/>
</dbReference>
<comment type="similarity">
    <text evidence="1">Belongs to the 'phage' integrase family.</text>
</comment>
<dbReference type="InterPro" id="IPR053876">
    <property type="entry name" value="Phage_int_M"/>
</dbReference>
<dbReference type="CDD" id="cd00801">
    <property type="entry name" value="INT_P4_C"/>
    <property type="match status" value="1"/>
</dbReference>
<reference evidence="6" key="1">
    <citation type="submission" date="2022-07" db="EMBL/GenBank/DDBJ databases">
        <title>Pseudosulfitobacter sp. strain AP-MA-4, whole genome sequence.</title>
        <authorList>
            <person name="Jiang Y."/>
        </authorList>
    </citation>
    <scope>NUCLEOTIDE SEQUENCE</scope>
    <source>
        <strain evidence="6">AP-MA-4</strain>
    </source>
</reference>
<dbReference type="InterPro" id="IPR013762">
    <property type="entry name" value="Integrase-like_cat_sf"/>
</dbReference>
<dbReference type="InterPro" id="IPR010998">
    <property type="entry name" value="Integrase_recombinase_N"/>
</dbReference>
<evidence type="ECO:0000259" key="5">
    <source>
        <dbReference type="PROSITE" id="PS51898"/>
    </source>
</evidence>
<keyword evidence="4" id="KW-0233">DNA recombination</keyword>
<dbReference type="Gene3D" id="3.30.160.390">
    <property type="entry name" value="Integrase, DNA-binding domain"/>
    <property type="match status" value="1"/>
</dbReference>
<dbReference type="Pfam" id="PF13356">
    <property type="entry name" value="Arm-DNA-bind_3"/>
    <property type="match status" value="1"/>
</dbReference>
<organism evidence="6 7">
    <name type="scientific">Pseudosulfitobacter koreensis</name>
    <dbReference type="NCBI Taxonomy" id="2968472"/>
    <lineage>
        <taxon>Bacteria</taxon>
        <taxon>Pseudomonadati</taxon>
        <taxon>Pseudomonadota</taxon>
        <taxon>Alphaproteobacteria</taxon>
        <taxon>Rhodobacterales</taxon>
        <taxon>Roseobacteraceae</taxon>
        <taxon>Pseudosulfitobacter</taxon>
    </lineage>
</organism>